<reference evidence="4" key="2">
    <citation type="submission" date="2025-04" db="UniProtKB">
        <authorList>
            <consortium name="RefSeq"/>
        </authorList>
    </citation>
    <scope>IDENTIFICATION</scope>
    <source>
        <strain evidence="4">DH4</strain>
        <tissue evidence="4">Whole body</tissue>
    </source>
</reference>
<reference evidence="2" key="1">
    <citation type="submission" date="2021-01" db="UniProtKB">
        <authorList>
            <consortium name="EnsemblMetazoa"/>
        </authorList>
    </citation>
    <scope>IDENTIFICATION</scope>
    <source>
        <strain evidence="2">DH4</strain>
    </source>
</reference>
<evidence type="ECO:0000256" key="1">
    <source>
        <dbReference type="ARBA" id="ARBA00006007"/>
    </source>
</evidence>
<evidence type="ECO:0000313" key="2">
    <source>
        <dbReference type="EnsemblMetazoa" id="XP_396502"/>
    </source>
</evidence>
<dbReference type="GeneID" id="413051"/>
<dbReference type="InterPro" id="IPR005137">
    <property type="entry name" value="BtpA"/>
</dbReference>
<dbReference type="Pfam" id="PF03437">
    <property type="entry name" value="BtpA"/>
    <property type="match status" value="1"/>
</dbReference>
<dbReference type="KEGG" id="ame:413051"/>
<dbReference type="PANTHER" id="PTHR21381:SF3">
    <property type="entry name" value="SGC REGION PROTEIN SGCQ-RELATED"/>
    <property type="match status" value="1"/>
</dbReference>
<dbReference type="OrthoDB" id="10045006at2759"/>
<accession>A0A7M7R9B2</accession>
<dbReference type="EnsemblMetazoa" id="XM_396502">
    <property type="protein sequence ID" value="XP_396502"/>
    <property type="gene ID" value="LOC413051"/>
</dbReference>
<dbReference type="AlphaFoldDB" id="A0A7M7R9B2"/>
<dbReference type="RefSeq" id="XP_396502.5">
    <property type="nucleotide sequence ID" value="XM_396502.7"/>
</dbReference>
<gene>
    <name evidence="4" type="primary">LOC413051</name>
</gene>
<evidence type="ECO:0000313" key="3">
    <source>
        <dbReference type="Proteomes" id="UP000005203"/>
    </source>
</evidence>
<protein>
    <submittedName>
        <fullName evidence="4">Uncharacterized protein F13E9.13, mitochondrial</fullName>
    </submittedName>
</protein>
<name>A0A7M7R9B2_APIME</name>
<dbReference type="Proteomes" id="UP000005203">
    <property type="component" value="Linkage group LG8"/>
</dbReference>
<keyword evidence="3" id="KW-1185">Reference proteome</keyword>
<comment type="similarity">
    <text evidence="1">Belongs to the BtpA family.</text>
</comment>
<evidence type="ECO:0000313" key="4">
    <source>
        <dbReference type="RefSeq" id="XP_396502.5"/>
    </source>
</evidence>
<dbReference type="SUPFAM" id="SSF51366">
    <property type="entry name" value="Ribulose-phoshate binding barrel"/>
    <property type="match status" value="1"/>
</dbReference>
<proteinExistence type="inferred from homology"/>
<dbReference type="NCBIfam" id="TIGR00259">
    <property type="entry name" value="thylakoid_BtpA"/>
    <property type="match status" value="1"/>
</dbReference>
<sequence length="360" mass="39836">MLKFYKFFKKERCSVIGMVHVGALPGTPSYNGNINQIISNAIKETIIYRDCDIDGILVENMHDNPYMRPEHLTPETTAMMTRICTEIKQVLPKNIPCGIQILAGCNKEAIAVAKATNFQFIRAEGFVFSHIADEGFTDACAGSLLRYRKQIDADDILIFADIKKKHSSHTITSDVSVLETAKAAKFFLADGVILTGDATGYPANETELIEIKQNVDIPILIGSGITTKNIKNYLSSNAVIVGSHFKINGIWKNKIDKKKVNNFIKKLRILQNITDLQDSREWDRCRRGTRDSARFYGPDIALKALPTAKAAPPLARTSALAPQQRLDCPASQPASRNQLTTITAGSCYHGSSNATLFSRR</sequence>
<accession>A0A8B9B5K5</accession>
<dbReference type="PANTHER" id="PTHR21381">
    <property type="entry name" value="ZGC:162297"/>
    <property type="match status" value="1"/>
</dbReference>
<organism evidence="2">
    <name type="scientific">Apis mellifera</name>
    <name type="common">Honeybee</name>
    <dbReference type="NCBI Taxonomy" id="7460"/>
    <lineage>
        <taxon>Eukaryota</taxon>
        <taxon>Metazoa</taxon>
        <taxon>Ecdysozoa</taxon>
        <taxon>Arthropoda</taxon>
        <taxon>Hexapoda</taxon>
        <taxon>Insecta</taxon>
        <taxon>Pterygota</taxon>
        <taxon>Neoptera</taxon>
        <taxon>Endopterygota</taxon>
        <taxon>Hymenoptera</taxon>
        <taxon>Apocrita</taxon>
        <taxon>Aculeata</taxon>
        <taxon>Apoidea</taxon>
        <taxon>Anthophila</taxon>
        <taxon>Apidae</taxon>
        <taxon>Apis</taxon>
    </lineage>
</organism>
<dbReference type="InterPro" id="IPR011060">
    <property type="entry name" value="RibuloseP-bd_barrel"/>
</dbReference>